<organism evidence="2 3">
    <name type="scientific">Bradyrhizobium erythrophlei</name>
    <dbReference type="NCBI Taxonomy" id="1437360"/>
    <lineage>
        <taxon>Bacteria</taxon>
        <taxon>Pseudomonadati</taxon>
        <taxon>Pseudomonadota</taxon>
        <taxon>Alphaproteobacteria</taxon>
        <taxon>Hyphomicrobiales</taxon>
        <taxon>Nitrobacteraceae</taxon>
        <taxon>Bradyrhizobium</taxon>
    </lineage>
</organism>
<dbReference type="EMBL" id="FNTH01000001">
    <property type="protein sequence ID" value="SEE30986.1"/>
    <property type="molecule type" value="Genomic_DNA"/>
</dbReference>
<dbReference type="PROSITE" id="PS50075">
    <property type="entry name" value="CARRIER"/>
    <property type="match status" value="1"/>
</dbReference>
<evidence type="ECO:0000259" key="1">
    <source>
        <dbReference type="PROSITE" id="PS50075"/>
    </source>
</evidence>
<dbReference type="InterPro" id="IPR036736">
    <property type="entry name" value="ACP-like_sf"/>
</dbReference>
<gene>
    <name evidence="2" type="ORF">SAMN05444164_7622</name>
</gene>
<name>A0A1H5HSG4_9BRAD</name>
<dbReference type="AlphaFoldDB" id="A0A1H5HSG4"/>
<dbReference type="SUPFAM" id="SSF47336">
    <property type="entry name" value="ACP-like"/>
    <property type="match status" value="1"/>
</dbReference>
<dbReference type="OrthoDB" id="9811033at2"/>
<dbReference type="Pfam" id="PF00550">
    <property type="entry name" value="PP-binding"/>
    <property type="match status" value="1"/>
</dbReference>
<dbReference type="RefSeq" id="WP_092124791.1">
    <property type="nucleotide sequence ID" value="NZ_FNTH01000001.1"/>
</dbReference>
<accession>A0A1H5HSG4</accession>
<reference evidence="2 3" key="1">
    <citation type="submission" date="2016-10" db="EMBL/GenBank/DDBJ databases">
        <authorList>
            <person name="de Groot N.N."/>
        </authorList>
    </citation>
    <scope>NUCLEOTIDE SEQUENCE [LARGE SCALE GENOMIC DNA]</scope>
    <source>
        <strain evidence="2 3">MT12</strain>
    </source>
</reference>
<dbReference type="InterPro" id="IPR009081">
    <property type="entry name" value="PP-bd_ACP"/>
</dbReference>
<evidence type="ECO:0000313" key="3">
    <source>
        <dbReference type="Proteomes" id="UP000198992"/>
    </source>
</evidence>
<sequence length="81" mass="8995">MTEAEIYERMKPVFADVFDDDGIVIKPTTVAADVDGWDSLAHIRLVVALEQAFHVRFTAAEVSSFENVGQVVESIIKKDGR</sequence>
<dbReference type="Proteomes" id="UP000198992">
    <property type="component" value="Unassembled WGS sequence"/>
</dbReference>
<proteinExistence type="predicted"/>
<dbReference type="Gene3D" id="1.10.1200.10">
    <property type="entry name" value="ACP-like"/>
    <property type="match status" value="1"/>
</dbReference>
<feature type="domain" description="Carrier" evidence="1">
    <location>
        <begin position="1"/>
        <end position="79"/>
    </location>
</feature>
<protein>
    <submittedName>
        <fullName evidence="2">Acyl carrier protein</fullName>
    </submittedName>
</protein>
<evidence type="ECO:0000313" key="2">
    <source>
        <dbReference type="EMBL" id="SEE30986.1"/>
    </source>
</evidence>